<dbReference type="PANTHER" id="PTHR34776">
    <property type="entry name" value="F17F16.3 PROTEIN"/>
    <property type="match status" value="1"/>
</dbReference>
<proteinExistence type="predicted"/>
<protein>
    <submittedName>
        <fullName evidence="2">Uncharacterized protein</fullName>
    </submittedName>
</protein>
<gene>
    <name evidence="2" type="ORF">DFH08DRAFT_923744</name>
</gene>
<name>A0AAD7A746_9AGAR</name>
<dbReference type="EMBL" id="JARIHO010000014">
    <property type="protein sequence ID" value="KAJ7350940.1"/>
    <property type="molecule type" value="Genomic_DNA"/>
</dbReference>
<dbReference type="AlphaFoldDB" id="A0AAD7A746"/>
<keyword evidence="3" id="KW-1185">Reference proteome</keyword>
<reference evidence="2" key="1">
    <citation type="submission" date="2023-03" db="EMBL/GenBank/DDBJ databases">
        <title>Massive genome expansion in bonnet fungi (Mycena s.s.) driven by repeated elements and novel gene families across ecological guilds.</title>
        <authorList>
            <consortium name="Lawrence Berkeley National Laboratory"/>
            <person name="Harder C.B."/>
            <person name="Miyauchi S."/>
            <person name="Viragh M."/>
            <person name="Kuo A."/>
            <person name="Thoen E."/>
            <person name="Andreopoulos B."/>
            <person name="Lu D."/>
            <person name="Skrede I."/>
            <person name="Drula E."/>
            <person name="Henrissat B."/>
            <person name="Morin E."/>
            <person name="Kohler A."/>
            <person name="Barry K."/>
            <person name="LaButti K."/>
            <person name="Morin E."/>
            <person name="Salamov A."/>
            <person name="Lipzen A."/>
            <person name="Mereny Z."/>
            <person name="Hegedus B."/>
            <person name="Baldrian P."/>
            <person name="Stursova M."/>
            <person name="Weitz H."/>
            <person name="Taylor A."/>
            <person name="Grigoriev I.V."/>
            <person name="Nagy L.G."/>
            <person name="Martin F."/>
            <person name="Kauserud H."/>
        </authorList>
    </citation>
    <scope>NUCLEOTIDE SEQUENCE</scope>
    <source>
        <strain evidence="2">CBHHK002</strain>
    </source>
</reference>
<evidence type="ECO:0000313" key="3">
    <source>
        <dbReference type="Proteomes" id="UP001218218"/>
    </source>
</evidence>
<feature type="compositionally biased region" description="Acidic residues" evidence="1">
    <location>
        <begin position="42"/>
        <end position="63"/>
    </location>
</feature>
<dbReference type="PANTHER" id="PTHR34776:SF1">
    <property type="entry name" value="F17F16.3 PROTEIN"/>
    <property type="match status" value="1"/>
</dbReference>
<accession>A0AAD7A746</accession>
<feature type="compositionally biased region" description="Basic and acidic residues" evidence="1">
    <location>
        <begin position="64"/>
        <end position="96"/>
    </location>
</feature>
<feature type="compositionally biased region" description="Basic and acidic residues" evidence="1">
    <location>
        <begin position="1"/>
        <end position="16"/>
    </location>
</feature>
<organism evidence="2 3">
    <name type="scientific">Mycena albidolilacea</name>
    <dbReference type="NCBI Taxonomy" id="1033008"/>
    <lineage>
        <taxon>Eukaryota</taxon>
        <taxon>Fungi</taxon>
        <taxon>Dikarya</taxon>
        <taxon>Basidiomycota</taxon>
        <taxon>Agaricomycotina</taxon>
        <taxon>Agaricomycetes</taxon>
        <taxon>Agaricomycetidae</taxon>
        <taxon>Agaricales</taxon>
        <taxon>Marasmiineae</taxon>
        <taxon>Mycenaceae</taxon>
        <taxon>Mycena</taxon>
    </lineage>
</organism>
<evidence type="ECO:0000256" key="1">
    <source>
        <dbReference type="SAM" id="MobiDB-lite"/>
    </source>
</evidence>
<feature type="region of interest" description="Disordered" evidence="1">
    <location>
        <begin position="1"/>
        <end position="96"/>
    </location>
</feature>
<dbReference type="Proteomes" id="UP001218218">
    <property type="component" value="Unassembled WGS sequence"/>
</dbReference>
<comment type="caution">
    <text evidence="2">The sequence shown here is derived from an EMBL/GenBank/DDBJ whole genome shotgun (WGS) entry which is preliminary data.</text>
</comment>
<evidence type="ECO:0000313" key="2">
    <source>
        <dbReference type="EMBL" id="KAJ7350940.1"/>
    </source>
</evidence>
<sequence>MVTTRKQEALQAEAKEAAAAPDNLSKHSAPENSNLKPTSPTPEDETQLDGEEATEDQNADDDSESPRKKVKIETPEEEITRKDADSPREPGTTERGHIYFFFRPRVETDKPSSLDDVKNLSMLLVPRPPKFSAEDDTQQSGDNSDEMELLTQGADAVPAAEPLDTSAKHYRLITVGKKTLPDPDSRRGGRKENFWATVTAVGDNLDALESRLGEQTYNTKTRGTRHDPPARLVARGCYAIVNNDAQKLSQETTYLGYSLSHPAPDDFGPVQIALGIYRTGAFVLQVKNPEASGALSTKDVVYPPAIMDGVFGKGTRGREPTGLRFAPCAKPQMLDYVGVELLLVAVRGGETGLEESLGEGRGEALTEAAEMDEVLSVEEIFRELWGGDEGQILPEVLNGEWI</sequence>